<protein>
    <submittedName>
        <fullName evidence="1">Uncharacterized protein</fullName>
    </submittedName>
</protein>
<keyword evidence="2" id="KW-1185">Reference proteome</keyword>
<reference evidence="1 2" key="1">
    <citation type="submission" date="2019-04" db="EMBL/GenBank/DDBJ databases">
        <title>Microbes associate with the intestines of laboratory mice.</title>
        <authorList>
            <person name="Navarre W."/>
            <person name="Wong E."/>
            <person name="Huang K."/>
            <person name="Tropini C."/>
            <person name="Ng K."/>
            <person name="Yu B."/>
        </authorList>
    </citation>
    <scope>NUCLEOTIDE SEQUENCE [LARGE SCALE GENOMIC DNA]</scope>
    <source>
        <strain evidence="1 2">NM69_E16B</strain>
    </source>
</reference>
<dbReference type="AlphaFoldDB" id="A0A4S2B2A1"/>
<comment type="caution">
    <text evidence="1">The sequence shown here is derived from an EMBL/GenBank/DDBJ whole genome shotgun (WGS) entry which is preliminary data.</text>
</comment>
<dbReference type="RefSeq" id="WP_136009418.1">
    <property type="nucleotide sequence ID" value="NZ_SRYZ01000007.1"/>
</dbReference>
<evidence type="ECO:0000313" key="1">
    <source>
        <dbReference type="EMBL" id="TGY07975.1"/>
    </source>
</evidence>
<accession>A0A4S2B2A1</accession>
<sequence length="144" mass="15585">MTVEPVRSVEPSLVAGSVTLSEDDLVQSCGSARGTAYLYETTASKLYAADTTGTLKSVPVKFEAIKGSSYSSKQIVMAAPDTLYSVDNVRGGKALFRMVLQGDSTVTEQIYNLSFSKKHKGWAAYIGDFLYELPEDVLRGQQAL</sequence>
<evidence type="ECO:0000313" key="2">
    <source>
        <dbReference type="Proteomes" id="UP000310532"/>
    </source>
</evidence>
<dbReference type="EMBL" id="SRYZ01000007">
    <property type="protein sequence ID" value="TGY07975.1"/>
    <property type="molecule type" value="Genomic_DNA"/>
</dbReference>
<proteinExistence type="predicted"/>
<gene>
    <name evidence="1" type="ORF">E5355_04905</name>
</gene>
<dbReference type="Proteomes" id="UP000310532">
    <property type="component" value="Unassembled WGS sequence"/>
</dbReference>
<organism evidence="1 2">
    <name type="scientific">Bacteroides muris</name>
    <name type="common">ex Afrizal et al. 2022</name>
    <dbReference type="NCBI Taxonomy" id="2516960"/>
    <lineage>
        <taxon>Bacteria</taxon>
        <taxon>Pseudomonadati</taxon>
        <taxon>Bacteroidota</taxon>
        <taxon>Bacteroidia</taxon>
        <taxon>Bacteroidales</taxon>
        <taxon>Bacteroidaceae</taxon>
        <taxon>Bacteroides</taxon>
    </lineage>
</organism>
<name>A0A4S2B2A1_9BACE</name>